<comment type="caution">
    <text evidence="2">The sequence shown here is derived from an EMBL/GenBank/DDBJ whole genome shotgun (WGS) entry which is preliminary data.</text>
</comment>
<evidence type="ECO:0000313" key="3">
    <source>
        <dbReference type="Proteomes" id="UP000634206"/>
    </source>
</evidence>
<evidence type="ECO:0008006" key="4">
    <source>
        <dbReference type="Google" id="ProtNLM"/>
    </source>
</evidence>
<evidence type="ECO:0000313" key="2">
    <source>
        <dbReference type="EMBL" id="MBK1856111.1"/>
    </source>
</evidence>
<keyword evidence="1" id="KW-0812">Transmembrane</keyword>
<organism evidence="2 3">
    <name type="scientific">Oceaniferula flava</name>
    <dbReference type="NCBI Taxonomy" id="2800421"/>
    <lineage>
        <taxon>Bacteria</taxon>
        <taxon>Pseudomonadati</taxon>
        <taxon>Verrucomicrobiota</taxon>
        <taxon>Verrucomicrobiia</taxon>
        <taxon>Verrucomicrobiales</taxon>
        <taxon>Verrucomicrobiaceae</taxon>
        <taxon>Oceaniferula</taxon>
    </lineage>
</organism>
<dbReference type="Proteomes" id="UP000634206">
    <property type="component" value="Unassembled WGS sequence"/>
</dbReference>
<name>A0AAE2SDA1_9BACT</name>
<keyword evidence="3" id="KW-1185">Reference proteome</keyword>
<evidence type="ECO:0000256" key="1">
    <source>
        <dbReference type="SAM" id="Phobius"/>
    </source>
</evidence>
<dbReference type="RefSeq" id="WP_309490725.1">
    <property type="nucleotide sequence ID" value="NZ_JAENIG010000010.1"/>
</dbReference>
<keyword evidence="1" id="KW-0472">Membrane</keyword>
<dbReference type="EMBL" id="JAENIG010000010">
    <property type="protein sequence ID" value="MBK1856111.1"/>
    <property type="molecule type" value="Genomic_DNA"/>
</dbReference>
<feature type="transmembrane region" description="Helical" evidence="1">
    <location>
        <begin position="216"/>
        <end position="237"/>
    </location>
</feature>
<reference evidence="2" key="1">
    <citation type="submission" date="2021-01" db="EMBL/GenBank/DDBJ databases">
        <title>Modified the classification status of verrucomicrobia.</title>
        <authorList>
            <person name="Feng X."/>
        </authorList>
    </citation>
    <scope>NUCLEOTIDE SEQUENCE</scope>
    <source>
        <strain evidence="2">5K15</strain>
    </source>
</reference>
<accession>A0AAE2SDA1</accession>
<sequence length="242" mass="27015">MKQAILTLLTFALLLLNSCIDGEEEIFLHSDGSARLKAVYTVPVLIFSDEDAAELEAIIAKEIGDEKDLELVTNTVAKVNGKQVITIELKTDNVVDLEGLLDDHDDPGEGESESKSDKMLHALVGKFVIEREGLQADIHRKVDLAPLLEQYMGKRGVSLLGDSEFRYTIHFPHAVDYSNAHEVLNEGKTLKWRYKLAESKTKPIELVMVATVPLPWWLYAAAGSVLVVLLLLLWSLIRRLRA</sequence>
<protein>
    <recommendedName>
        <fullName evidence="4">DUF3153 domain-containing protein</fullName>
    </recommendedName>
</protein>
<proteinExistence type="predicted"/>
<keyword evidence="1" id="KW-1133">Transmembrane helix</keyword>
<gene>
    <name evidence="2" type="ORF">JIN83_14145</name>
</gene>
<dbReference type="AlphaFoldDB" id="A0AAE2SDA1"/>